<dbReference type="EMBL" id="MCOG01000012">
    <property type="protein sequence ID" value="ORY80635.1"/>
    <property type="molecule type" value="Genomic_DNA"/>
</dbReference>
<dbReference type="SUPFAM" id="SSF50044">
    <property type="entry name" value="SH3-domain"/>
    <property type="match status" value="1"/>
</dbReference>
<organism evidence="3 4">
    <name type="scientific">Neocallimastix californiae</name>
    <dbReference type="NCBI Taxonomy" id="1754190"/>
    <lineage>
        <taxon>Eukaryota</taxon>
        <taxon>Fungi</taxon>
        <taxon>Fungi incertae sedis</taxon>
        <taxon>Chytridiomycota</taxon>
        <taxon>Chytridiomycota incertae sedis</taxon>
        <taxon>Neocallimastigomycetes</taxon>
        <taxon>Neocallimastigales</taxon>
        <taxon>Neocallimastigaceae</taxon>
        <taxon>Neocallimastix</taxon>
    </lineage>
</organism>
<protein>
    <recommendedName>
        <fullName evidence="5">SH3 domain-containing protein</fullName>
    </recommendedName>
</protein>
<feature type="compositionally biased region" description="Low complexity" evidence="1">
    <location>
        <begin position="67"/>
        <end position="77"/>
    </location>
</feature>
<evidence type="ECO:0008006" key="5">
    <source>
        <dbReference type="Google" id="ProtNLM"/>
    </source>
</evidence>
<keyword evidence="2" id="KW-0472">Membrane</keyword>
<feature type="compositionally biased region" description="Polar residues" evidence="1">
    <location>
        <begin position="303"/>
        <end position="314"/>
    </location>
</feature>
<feature type="region of interest" description="Disordered" evidence="1">
    <location>
        <begin position="608"/>
        <end position="630"/>
    </location>
</feature>
<dbReference type="Gene3D" id="2.30.30.40">
    <property type="entry name" value="SH3 Domains"/>
    <property type="match status" value="1"/>
</dbReference>
<proteinExistence type="predicted"/>
<feature type="transmembrane region" description="Helical" evidence="2">
    <location>
        <begin position="221"/>
        <end position="242"/>
    </location>
</feature>
<feature type="compositionally biased region" description="Basic and acidic residues" evidence="1">
    <location>
        <begin position="292"/>
        <end position="302"/>
    </location>
</feature>
<dbReference type="AlphaFoldDB" id="A0A1Y2FCQ7"/>
<dbReference type="STRING" id="1754190.A0A1Y2FCQ7"/>
<dbReference type="OrthoDB" id="2161597at2759"/>
<evidence type="ECO:0000313" key="3">
    <source>
        <dbReference type="EMBL" id="ORY80635.1"/>
    </source>
</evidence>
<feature type="region of interest" description="Disordered" evidence="1">
    <location>
        <begin position="285"/>
        <end position="314"/>
    </location>
</feature>
<feature type="compositionally biased region" description="Polar residues" evidence="1">
    <location>
        <begin position="91"/>
        <end position="100"/>
    </location>
</feature>
<keyword evidence="2" id="KW-1133">Transmembrane helix</keyword>
<evidence type="ECO:0000256" key="2">
    <source>
        <dbReference type="SAM" id="Phobius"/>
    </source>
</evidence>
<gene>
    <name evidence="3" type="ORF">LY90DRAFT_500418</name>
</gene>
<comment type="caution">
    <text evidence="3">The sequence shown here is derived from an EMBL/GenBank/DDBJ whole genome shotgun (WGS) entry which is preliminary data.</text>
</comment>
<accession>A0A1Y2FCQ7</accession>
<keyword evidence="4" id="KW-1185">Reference proteome</keyword>
<feature type="region of interest" description="Disordered" evidence="1">
    <location>
        <begin position="64"/>
        <end position="146"/>
    </location>
</feature>
<dbReference type="Proteomes" id="UP000193920">
    <property type="component" value="Unassembled WGS sequence"/>
</dbReference>
<evidence type="ECO:0000313" key="4">
    <source>
        <dbReference type="Proteomes" id="UP000193920"/>
    </source>
</evidence>
<reference evidence="3 4" key="1">
    <citation type="submission" date="2016-08" db="EMBL/GenBank/DDBJ databases">
        <title>A Parts List for Fungal Cellulosomes Revealed by Comparative Genomics.</title>
        <authorList>
            <consortium name="DOE Joint Genome Institute"/>
            <person name="Haitjema C.H."/>
            <person name="Gilmore S.P."/>
            <person name="Henske J.K."/>
            <person name="Solomon K.V."/>
            <person name="De Groot R."/>
            <person name="Kuo A."/>
            <person name="Mondo S.J."/>
            <person name="Salamov A.A."/>
            <person name="Labutti K."/>
            <person name="Zhao Z."/>
            <person name="Chiniquy J."/>
            <person name="Barry K."/>
            <person name="Brewer H.M."/>
            <person name="Purvine S.O."/>
            <person name="Wright A.T."/>
            <person name="Boxma B."/>
            <person name="Van Alen T."/>
            <person name="Hackstein J.H."/>
            <person name="Baker S.E."/>
            <person name="Grigoriev I.V."/>
            <person name="O'Malley M.A."/>
        </authorList>
    </citation>
    <scope>NUCLEOTIDE SEQUENCE [LARGE SCALE GENOMIC DNA]</scope>
    <source>
        <strain evidence="3 4">G1</strain>
    </source>
</reference>
<feature type="compositionally biased region" description="Polar residues" evidence="1">
    <location>
        <begin position="608"/>
        <end position="622"/>
    </location>
</feature>
<feature type="compositionally biased region" description="Basic and acidic residues" evidence="1">
    <location>
        <begin position="123"/>
        <end position="146"/>
    </location>
</feature>
<sequence>MPKLDEVQHEYDGDNNYEIVKDIIESCTNATAKQDDKEETLKDLEDSLSILHHKICEIDASNDKSENNINESINNNTKNHDNESYTESDEIQPTTTSSRSLPPKIPQTKTPSVLPTNLPPKHPPFEEKMDQSSEPNITKREDNSNKLETLDDFRNFIEKIEKSAKEDYKDYYNNNSEVNKKLEYYKTLGCHHNNQKSEFENIKSNGNPNDSPKSTNGTLKNGLICGGIGLIVVLIIVLLVLVKKGKRNKKNSETINVTLQADDDDDIKIVPVKPNNIQKTTLKSEPVPLNKPHQEVLSDNKDNSNSSFASLNSQNINQSANTSVVATNDIINNNSNSSFTSSPKLQNVNPINGTKILNNIRSDSPMMRNAVPEYVSNVVPSPPLQSSQLPSAPMATPPMYSPHMHFQSMQSPVIQSQPTPINYNNINNKNENNYTYRNSPVLENSVNGNIPADNYQNSYSGNNSGYQIPSPPIVPIASSLVSNENSRNSISSVSTLQNKGNAEVIQETNKGTLPSYIDTISKKVQPNEHVFVAQYYYNPQFNDEFQISPGDVISFGQGTYDDGWAHGKNLTKDTTGVFPLGVVIKVVDVNGNNRDPYQLSEKYRCKPRSSSHTVKYQASTSENDPKFIIN</sequence>
<keyword evidence="2" id="KW-0812">Transmembrane</keyword>
<name>A0A1Y2FCQ7_9FUNG</name>
<evidence type="ECO:0000256" key="1">
    <source>
        <dbReference type="SAM" id="MobiDB-lite"/>
    </source>
</evidence>
<dbReference type="InterPro" id="IPR036028">
    <property type="entry name" value="SH3-like_dom_sf"/>
</dbReference>